<proteinExistence type="inferred from homology"/>
<dbReference type="GO" id="GO:0016887">
    <property type="term" value="F:ATP hydrolysis activity"/>
    <property type="evidence" value="ECO:0007669"/>
    <property type="project" value="InterPro"/>
</dbReference>
<keyword evidence="4" id="KW-1003">Cell membrane</keyword>
<comment type="similarity">
    <text evidence="2">Belongs to the ABC transporter superfamily.</text>
</comment>
<evidence type="ECO:0000256" key="6">
    <source>
        <dbReference type="ARBA" id="ARBA00022840"/>
    </source>
</evidence>
<dbReference type="Gene3D" id="3.40.50.300">
    <property type="entry name" value="P-loop containing nucleotide triphosphate hydrolases"/>
    <property type="match status" value="1"/>
</dbReference>
<evidence type="ECO:0000256" key="8">
    <source>
        <dbReference type="ARBA" id="ARBA00023136"/>
    </source>
</evidence>
<organism evidence="10 11">
    <name type="scientific">Candidatus Fimimonas merdipullorum</name>
    <dbReference type="NCBI Taxonomy" id="2840822"/>
    <lineage>
        <taxon>Bacteria</taxon>
        <taxon>Pseudomonadati</taxon>
        <taxon>Myxococcota</taxon>
        <taxon>Myxococcia</taxon>
        <taxon>Myxococcales</taxon>
        <taxon>Cystobacterineae</taxon>
        <taxon>Myxococcaceae</taxon>
        <taxon>Myxococcaceae incertae sedis</taxon>
        <taxon>Candidatus Fimimonas</taxon>
    </lineage>
</organism>
<evidence type="ECO:0000256" key="1">
    <source>
        <dbReference type="ARBA" id="ARBA00004236"/>
    </source>
</evidence>
<comment type="subcellular location">
    <subcellularLocation>
        <location evidence="1">Cell membrane</location>
    </subcellularLocation>
</comment>
<keyword evidence="5" id="KW-0547">Nucleotide-binding</keyword>
<dbReference type="GO" id="GO:0005524">
    <property type="term" value="F:ATP binding"/>
    <property type="evidence" value="ECO:0007669"/>
    <property type="project" value="UniProtKB-KW"/>
</dbReference>
<dbReference type="InterPro" id="IPR030947">
    <property type="entry name" value="EcfA_1"/>
</dbReference>
<evidence type="ECO:0000256" key="4">
    <source>
        <dbReference type="ARBA" id="ARBA00022475"/>
    </source>
</evidence>
<dbReference type="GO" id="GO:0043190">
    <property type="term" value="C:ATP-binding cassette (ABC) transporter complex"/>
    <property type="evidence" value="ECO:0007669"/>
    <property type="project" value="TreeGrafter"/>
</dbReference>
<dbReference type="Pfam" id="PF00005">
    <property type="entry name" value="ABC_tran"/>
    <property type="match status" value="1"/>
</dbReference>
<dbReference type="FunFam" id="3.40.50.300:FF:000224">
    <property type="entry name" value="Energy-coupling factor transporter ATP-binding protein EcfA"/>
    <property type="match status" value="1"/>
</dbReference>
<dbReference type="NCBIfam" id="TIGR04520">
    <property type="entry name" value="ECF_ATPase_1"/>
    <property type="match status" value="1"/>
</dbReference>
<dbReference type="PROSITE" id="PS50893">
    <property type="entry name" value="ABC_TRANSPORTER_2"/>
    <property type="match status" value="1"/>
</dbReference>
<dbReference type="EMBL" id="DVOC01000055">
    <property type="protein sequence ID" value="HIU90987.1"/>
    <property type="molecule type" value="Genomic_DNA"/>
</dbReference>
<keyword evidence="8" id="KW-0472">Membrane</keyword>
<sequence length="290" mass="31285">MSQGETPVAISLQGVSYNYKAYNDDGTVGSVVGVKDVTLSIEEGDFVALVGHNGCGKSTLAKLLNGLLLPASGSVTVYGMDTSQKENIFEIRKNVGMVFQNPDNQMVASIVEEDVAFGPENLGVPQPEIVERVQSALQQVDMLQYAKNSPHKLSGGQKQRIAIAGALAIRPKALVLDESTAMLDPQGRKEVLEVAHRLNREGMTVILITHFMEEVLDCNKVVVMSGGSVVKTGAPMEIFADSKLLAEVGLQPPRTVLLAQKLYEYGFDVDANCVDARQLGGRLCQLLRKI</sequence>
<gene>
    <name evidence="10" type="ORF">IAC72_03155</name>
</gene>
<dbReference type="NCBIfam" id="NF010167">
    <property type="entry name" value="PRK13648.1"/>
    <property type="match status" value="1"/>
</dbReference>
<dbReference type="InterPro" id="IPR015856">
    <property type="entry name" value="ABC_transpr_CbiO/EcfA_su"/>
</dbReference>
<evidence type="ECO:0000313" key="10">
    <source>
        <dbReference type="EMBL" id="HIU90987.1"/>
    </source>
</evidence>
<evidence type="ECO:0000256" key="7">
    <source>
        <dbReference type="ARBA" id="ARBA00022967"/>
    </source>
</evidence>
<dbReference type="InterPro" id="IPR003439">
    <property type="entry name" value="ABC_transporter-like_ATP-bd"/>
</dbReference>
<dbReference type="PROSITE" id="PS00211">
    <property type="entry name" value="ABC_TRANSPORTER_1"/>
    <property type="match status" value="1"/>
</dbReference>
<name>A0A9D1SQF3_9BACT</name>
<evidence type="ECO:0000256" key="2">
    <source>
        <dbReference type="ARBA" id="ARBA00005417"/>
    </source>
</evidence>
<dbReference type="InterPro" id="IPR027417">
    <property type="entry name" value="P-loop_NTPase"/>
</dbReference>
<dbReference type="GO" id="GO:0042626">
    <property type="term" value="F:ATPase-coupled transmembrane transporter activity"/>
    <property type="evidence" value="ECO:0007669"/>
    <property type="project" value="TreeGrafter"/>
</dbReference>
<reference evidence="10" key="2">
    <citation type="journal article" date="2021" name="PeerJ">
        <title>Extensive microbial diversity within the chicken gut microbiome revealed by metagenomics and culture.</title>
        <authorList>
            <person name="Gilroy R."/>
            <person name="Ravi A."/>
            <person name="Getino M."/>
            <person name="Pursley I."/>
            <person name="Horton D.L."/>
            <person name="Alikhan N.F."/>
            <person name="Baker D."/>
            <person name="Gharbi K."/>
            <person name="Hall N."/>
            <person name="Watson M."/>
            <person name="Adriaenssens E.M."/>
            <person name="Foster-Nyarko E."/>
            <person name="Jarju S."/>
            <person name="Secka A."/>
            <person name="Antonio M."/>
            <person name="Oren A."/>
            <person name="Chaudhuri R.R."/>
            <person name="La Ragione R."/>
            <person name="Hildebrand F."/>
            <person name="Pallen M.J."/>
        </authorList>
    </citation>
    <scope>NUCLEOTIDE SEQUENCE</scope>
    <source>
        <strain evidence="10">ChiHjej12B11-7776</strain>
    </source>
</reference>
<dbReference type="InterPro" id="IPR050095">
    <property type="entry name" value="ECF_ABC_transporter_ATP-bd"/>
</dbReference>
<dbReference type="InterPro" id="IPR003593">
    <property type="entry name" value="AAA+_ATPase"/>
</dbReference>
<dbReference type="SMART" id="SM00382">
    <property type="entry name" value="AAA"/>
    <property type="match status" value="1"/>
</dbReference>
<evidence type="ECO:0000313" key="11">
    <source>
        <dbReference type="Proteomes" id="UP000886852"/>
    </source>
</evidence>
<dbReference type="InterPro" id="IPR017871">
    <property type="entry name" value="ABC_transporter-like_CS"/>
</dbReference>
<protein>
    <submittedName>
        <fullName evidence="10">Energy-coupling factor transporter ATPase</fullName>
    </submittedName>
</protein>
<evidence type="ECO:0000259" key="9">
    <source>
        <dbReference type="PROSITE" id="PS50893"/>
    </source>
</evidence>
<accession>A0A9D1SQF3</accession>
<feature type="domain" description="ABC transporter" evidence="9">
    <location>
        <begin position="10"/>
        <end position="251"/>
    </location>
</feature>
<keyword evidence="6" id="KW-0067">ATP-binding</keyword>
<keyword evidence="3" id="KW-0813">Transport</keyword>
<comment type="caution">
    <text evidence="10">The sequence shown here is derived from an EMBL/GenBank/DDBJ whole genome shotgun (WGS) entry which is preliminary data.</text>
</comment>
<dbReference type="PANTHER" id="PTHR43553">
    <property type="entry name" value="HEAVY METAL TRANSPORTER"/>
    <property type="match status" value="1"/>
</dbReference>
<dbReference type="PANTHER" id="PTHR43553:SF24">
    <property type="entry name" value="ENERGY-COUPLING FACTOR TRANSPORTER ATP-BINDING PROTEIN ECFA1"/>
    <property type="match status" value="1"/>
</dbReference>
<dbReference type="Proteomes" id="UP000886852">
    <property type="component" value="Unassembled WGS sequence"/>
</dbReference>
<reference evidence="10" key="1">
    <citation type="submission" date="2020-10" db="EMBL/GenBank/DDBJ databases">
        <authorList>
            <person name="Gilroy R."/>
        </authorList>
    </citation>
    <scope>NUCLEOTIDE SEQUENCE</scope>
    <source>
        <strain evidence="10">ChiHjej12B11-7776</strain>
    </source>
</reference>
<dbReference type="CDD" id="cd03225">
    <property type="entry name" value="ABC_cobalt_CbiO_domain1"/>
    <property type="match status" value="1"/>
</dbReference>
<evidence type="ECO:0000256" key="3">
    <source>
        <dbReference type="ARBA" id="ARBA00022448"/>
    </source>
</evidence>
<dbReference type="AlphaFoldDB" id="A0A9D1SQF3"/>
<keyword evidence="7" id="KW-1278">Translocase</keyword>
<evidence type="ECO:0000256" key="5">
    <source>
        <dbReference type="ARBA" id="ARBA00022741"/>
    </source>
</evidence>
<dbReference type="SUPFAM" id="SSF52540">
    <property type="entry name" value="P-loop containing nucleoside triphosphate hydrolases"/>
    <property type="match status" value="1"/>
</dbReference>